<dbReference type="EMBL" id="BMYJ01000004">
    <property type="protein sequence ID" value="GHC54275.1"/>
    <property type="molecule type" value="Genomic_DNA"/>
</dbReference>
<dbReference type="AlphaFoldDB" id="A0A918WJV3"/>
<dbReference type="Pfam" id="PF02604">
    <property type="entry name" value="PhdYeFM_antitox"/>
    <property type="match status" value="1"/>
</dbReference>
<dbReference type="InterPro" id="IPR006442">
    <property type="entry name" value="Antitoxin_Phd/YefM"/>
</dbReference>
<gene>
    <name evidence="3" type="ORF">GCM10007315_16420</name>
</gene>
<evidence type="ECO:0000256" key="1">
    <source>
        <dbReference type="ARBA" id="ARBA00009981"/>
    </source>
</evidence>
<dbReference type="SUPFAM" id="SSF143120">
    <property type="entry name" value="YefM-like"/>
    <property type="match status" value="1"/>
</dbReference>
<accession>A0A918WJV3</accession>
<evidence type="ECO:0000313" key="3">
    <source>
        <dbReference type="EMBL" id="GHC54275.1"/>
    </source>
</evidence>
<sequence length="76" mass="8640">MQVNMHEAKSRLSQLIEAAKKGEEVIIARDNEPMVRLVPIHKGKFRMGGLEHLAGTVPDFLEPMSEEDLRAWEGRD</sequence>
<protein>
    <recommendedName>
        <fullName evidence="2">Antitoxin</fullName>
    </recommendedName>
</protein>
<reference evidence="3" key="1">
    <citation type="journal article" date="2014" name="Int. J. Syst. Evol. Microbiol.">
        <title>Complete genome sequence of Corynebacterium casei LMG S-19264T (=DSM 44701T), isolated from a smear-ripened cheese.</title>
        <authorList>
            <consortium name="US DOE Joint Genome Institute (JGI-PGF)"/>
            <person name="Walter F."/>
            <person name="Albersmeier A."/>
            <person name="Kalinowski J."/>
            <person name="Ruckert C."/>
        </authorList>
    </citation>
    <scope>NUCLEOTIDE SEQUENCE</scope>
    <source>
        <strain evidence="3">KCTC 23310</strain>
    </source>
</reference>
<comment type="function">
    <text evidence="2">Antitoxin component of a type II toxin-antitoxin (TA) system.</text>
</comment>
<evidence type="ECO:0000256" key="2">
    <source>
        <dbReference type="RuleBase" id="RU362080"/>
    </source>
</evidence>
<proteinExistence type="inferred from homology"/>
<comment type="similarity">
    <text evidence="1 2">Belongs to the phD/YefM antitoxin family.</text>
</comment>
<comment type="caution">
    <text evidence="3">The sequence shown here is derived from an EMBL/GenBank/DDBJ whole genome shotgun (WGS) entry which is preliminary data.</text>
</comment>
<dbReference type="Proteomes" id="UP000638981">
    <property type="component" value="Unassembled WGS sequence"/>
</dbReference>
<evidence type="ECO:0000313" key="4">
    <source>
        <dbReference type="Proteomes" id="UP000638981"/>
    </source>
</evidence>
<name>A0A918WJV3_9RHOB</name>
<dbReference type="NCBIfam" id="TIGR01552">
    <property type="entry name" value="phd_fam"/>
    <property type="match status" value="1"/>
</dbReference>
<keyword evidence="4" id="KW-1185">Reference proteome</keyword>
<organism evidence="3 4">
    <name type="scientific">Neogemmobacter tilapiae</name>
    <dbReference type="NCBI Taxonomy" id="875041"/>
    <lineage>
        <taxon>Bacteria</taxon>
        <taxon>Pseudomonadati</taxon>
        <taxon>Pseudomonadota</taxon>
        <taxon>Alphaproteobacteria</taxon>
        <taxon>Rhodobacterales</taxon>
        <taxon>Paracoccaceae</taxon>
        <taxon>Neogemmobacter</taxon>
    </lineage>
</organism>
<dbReference type="RefSeq" id="WP_189411148.1">
    <property type="nucleotide sequence ID" value="NZ_BMYJ01000004.1"/>
</dbReference>
<reference evidence="3" key="2">
    <citation type="submission" date="2020-09" db="EMBL/GenBank/DDBJ databases">
        <authorList>
            <person name="Sun Q."/>
            <person name="Kim S."/>
        </authorList>
    </citation>
    <scope>NUCLEOTIDE SEQUENCE</scope>
    <source>
        <strain evidence="3">KCTC 23310</strain>
    </source>
</reference>
<dbReference type="Gene3D" id="3.40.1620.10">
    <property type="entry name" value="YefM-like domain"/>
    <property type="match status" value="1"/>
</dbReference>
<dbReference type="InterPro" id="IPR036165">
    <property type="entry name" value="YefM-like_sf"/>
</dbReference>